<gene>
    <name evidence="2" type="primary">LOC107812281</name>
</gene>
<organism evidence="1 2">
    <name type="scientific">Nicotiana tabacum</name>
    <name type="common">Common tobacco</name>
    <dbReference type="NCBI Taxonomy" id="4097"/>
    <lineage>
        <taxon>Eukaryota</taxon>
        <taxon>Viridiplantae</taxon>
        <taxon>Streptophyta</taxon>
        <taxon>Embryophyta</taxon>
        <taxon>Tracheophyta</taxon>
        <taxon>Spermatophyta</taxon>
        <taxon>Magnoliopsida</taxon>
        <taxon>eudicotyledons</taxon>
        <taxon>Gunneridae</taxon>
        <taxon>Pentapetalae</taxon>
        <taxon>asterids</taxon>
        <taxon>lamiids</taxon>
        <taxon>Solanales</taxon>
        <taxon>Solanaceae</taxon>
        <taxon>Nicotianoideae</taxon>
        <taxon>Nicotianeae</taxon>
        <taxon>Nicotiana</taxon>
    </lineage>
</organism>
<reference evidence="2" key="2">
    <citation type="submission" date="2025-08" db="UniProtKB">
        <authorList>
            <consortium name="RefSeq"/>
        </authorList>
    </citation>
    <scope>IDENTIFICATION</scope>
    <source>
        <tissue evidence="2">Leaf</tissue>
    </source>
</reference>
<keyword evidence="1" id="KW-1185">Reference proteome</keyword>
<proteinExistence type="predicted"/>
<name>A0AC58UNY5_TOBAC</name>
<reference evidence="1" key="1">
    <citation type="journal article" date="2014" name="Nat. Commun.">
        <title>The tobacco genome sequence and its comparison with those of tomato and potato.</title>
        <authorList>
            <person name="Sierro N."/>
            <person name="Battey J.N."/>
            <person name="Ouadi S."/>
            <person name="Bakaher N."/>
            <person name="Bovet L."/>
            <person name="Willig A."/>
            <person name="Goepfert S."/>
            <person name="Peitsch M.C."/>
            <person name="Ivanov N.V."/>
        </authorList>
    </citation>
    <scope>NUCLEOTIDE SEQUENCE [LARGE SCALE GENOMIC DNA]</scope>
</reference>
<evidence type="ECO:0000313" key="2">
    <source>
        <dbReference type="RefSeq" id="XP_075111209.1"/>
    </source>
</evidence>
<accession>A0AC58UNY5</accession>
<evidence type="ECO:0000313" key="1">
    <source>
        <dbReference type="Proteomes" id="UP000790787"/>
    </source>
</evidence>
<sequence length="168" mass="18951">MSVIIRDARGQILLLCKGADSINYDRLAKNGRRFEEPTTKHLNDYGEAGLRILMLAYKKLDKKEYSAWNEEFTKAKASIDGDRDIMLERLSDMMEKDLILVGITAVEDKLQKGVPQCIDKLAQAGLKIWVLTGDKMETAINIGLLRQGMRQICVATMNADSVERSSER</sequence>
<dbReference type="RefSeq" id="XP_075111209.1">
    <property type="nucleotide sequence ID" value="XM_075255108.1"/>
</dbReference>
<dbReference type="Proteomes" id="UP000790787">
    <property type="component" value="Chromosome 6"/>
</dbReference>
<protein>
    <submittedName>
        <fullName evidence="2">Phospholipid-transporting ATPase 4 isoform X2</fullName>
    </submittedName>
</protein>